<dbReference type="InterPro" id="IPR007527">
    <property type="entry name" value="Znf_SWIM"/>
</dbReference>
<evidence type="ECO:0000256" key="1">
    <source>
        <dbReference type="ARBA" id="ARBA00005889"/>
    </source>
</evidence>
<feature type="domain" description="DRBM" evidence="9">
    <location>
        <begin position="773"/>
        <end position="841"/>
    </location>
</feature>
<keyword evidence="7" id="KW-0539">Nucleus</keyword>
<evidence type="ECO:0000259" key="10">
    <source>
        <dbReference type="PROSITE" id="PS50966"/>
    </source>
</evidence>
<dbReference type="Pfam" id="PF00035">
    <property type="entry name" value="dsrm"/>
    <property type="match status" value="1"/>
</dbReference>
<gene>
    <name evidence="11" type="ORF">FEM48_Zijuj02G0014200</name>
</gene>
<dbReference type="GO" id="GO:0008270">
    <property type="term" value="F:zinc ion binding"/>
    <property type="evidence" value="ECO:0007669"/>
    <property type="project" value="UniProtKB-UniRule"/>
</dbReference>
<dbReference type="Pfam" id="PF04434">
    <property type="entry name" value="SWIM"/>
    <property type="match status" value="1"/>
</dbReference>
<dbReference type="GO" id="GO:0003723">
    <property type="term" value="F:RNA binding"/>
    <property type="evidence" value="ECO:0007669"/>
    <property type="project" value="UniProtKB-UniRule"/>
</dbReference>
<dbReference type="SMART" id="SM00575">
    <property type="entry name" value="ZnF_PMZ"/>
    <property type="match status" value="1"/>
</dbReference>
<dbReference type="InterPro" id="IPR006564">
    <property type="entry name" value="Znf_PMZ"/>
</dbReference>
<feature type="domain" description="SWIM-type" evidence="10">
    <location>
        <begin position="382"/>
        <end position="418"/>
    </location>
</feature>
<feature type="region of interest" description="Disordered" evidence="8">
    <location>
        <begin position="16"/>
        <end position="49"/>
    </location>
</feature>
<keyword evidence="4 7" id="KW-0862">Zinc</keyword>
<evidence type="ECO:0000256" key="2">
    <source>
        <dbReference type="ARBA" id="ARBA00022723"/>
    </source>
</evidence>
<evidence type="ECO:0000256" key="3">
    <source>
        <dbReference type="ARBA" id="ARBA00022771"/>
    </source>
</evidence>
<dbReference type="PANTHER" id="PTHR31669">
    <property type="entry name" value="PROTEIN FAR1-RELATED SEQUENCE 10-RELATED"/>
    <property type="match status" value="1"/>
</dbReference>
<feature type="compositionally biased region" description="Basic and acidic residues" evidence="8">
    <location>
        <begin position="26"/>
        <end position="35"/>
    </location>
</feature>
<keyword evidence="3 6" id="KW-0863">Zinc-finger</keyword>
<dbReference type="Proteomes" id="UP000813462">
    <property type="component" value="Unassembled WGS sequence"/>
</dbReference>
<dbReference type="PROSITE" id="PS50966">
    <property type="entry name" value="ZF_SWIM"/>
    <property type="match status" value="1"/>
</dbReference>
<evidence type="ECO:0000256" key="5">
    <source>
        <dbReference type="PROSITE-ProRule" id="PRU00266"/>
    </source>
</evidence>
<accession>A0A978VST4</accession>
<dbReference type="PANTHER" id="PTHR31669:SF218">
    <property type="entry name" value="PROTEIN FAR1-RELATED SEQUENCE 3"/>
    <property type="match status" value="1"/>
</dbReference>
<dbReference type="Pfam" id="PF10551">
    <property type="entry name" value="MULE"/>
    <property type="match status" value="1"/>
</dbReference>
<evidence type="ECO:0000313" key="12">
    <source>
        <dbReference type="Proteomes" id="UP000813462"/>
    </source>
</evidence>
<dbReference type="GO" id="GO:0006355">
    <property type="term" value="P:regulation of DNA-templated transcription"/>
    <property type="evidence" value="ECO:0007669"/>
    <property type="project" value="UniProtKB-UniRule"/>
</dbReference>
<sequence length="922" mass="103945">MSCMVLSQGSFAEKKNFEVKNTQPTESKRPVEFSRRSQGGSQPSSLRRTLGSDSQNLLEYFKKMQADNPGFFYAVQLDEGNQMSNVFWADSRSRTAYSHFGDVVTLDTTCRVNQYKVPFAPFTGVNHHGQTILFGCALLLDESEASFIWLFKTFLTAMNDQTPVSIVTDQDRVIQTAVAQVFPEARHCISKWHALREGREKLAHIYLAYPNFQVELFNCINLTETIEEFESSWNSVLDKYDLRRNGWLQSLYNARAEWVPVYFRDSFLAAISPNICSDSPFFDGYVNQQTTLPMFFRQYERALENLSKKEIEADFDTICTMPALRTSSPIEKQAANLYTRNFFTKFQEELVESFEYTANRTQGDGAVSTFKVAKFKDDKKAFIVTLNNPKMRANCSCKMFEYSGILCRHVLNVLTVINVVALPSHYILKRWTRNAKSGPGAEERSGDLHGQESLTLRYNNLCWEATRYAEEGATAVETYHAALSALKDGEKKIALVKKNIAKAAPPSSQVRGTSYENRKISASASDAMPLRQDEVFRRSNLNDAGAPAQSVPDLNSPRMATVSLHRDDGPPENMVVLPVLKSMSWVMKNKNSTSWNKVAFINLKLQDFSRTPSAESEFKFHLSKVLLKQMFRSMIEQLSTPANKVAVINLKLQETTPEASEVEFQVSRETLGTMLTSMANSRQHLSNADLNFDVVTLICSHCSTWNVEPKIEEVKKEEKDAEIQSDAMSFTDDYVAEYANRSKLPKEEKAAAAKAGLMSSLLIYFCLQDESGVYKNLLLELTKRECLCMPIYRTTKSDAHSTPTFFSSVEVEGAMFYGMAGKSVKQAEHSAAMIAYKSLNKGGFTHADGFTFPNLNENAAKATSSSKFAVTTDSLQDVKDEILIPYPNFTSQGHSKVKKGIYIYIYIYVYKTLCTTIVVSFC</sequence>
<evidence type="ECO:0000256" key="8">
    <source>
        <dbReference type="SAM" id="MobiDB-lite"/>
    </source>
</evidence>
<dbReference type="Gene3D" id="3.30.160.20">
    <property type="match status" value="1"/>
</dbReference>
<comment type="similarity">
    <text evidence="1 7">Belongs to the FHY3/FAR1 family.</text>
</comment>
<dbReference type="AlphaFoldDB" id="A0A978VST4"/>
<dbReference type="InterPro" id="IPR018289">
    <property type="entry name" value="MULE_transposase_dom"/>
</dbReference>
<dbReference type="InterPro" id="IPR014720">
    <property type="entry name" value="dsRBD_dom"/>
</dbReference>
<evidence type="ECO:0000256" key="6">
    <source>
        <dbReference type="PROSITE-ProRule" id="PRU00325"/>
    </source>
</evidence>
<keyword evidence="2 7" id="KW-0479">Metal-binding</keyword>
<proteinExistence type="inferred from homology"/>
<evidence type="ECO:0000256" key="4">
    <source>
        <dbReference type="ARBA" id="ARBA00022833"/>
    </source>
</evidence>
<evidence type="ECO:0000313" key="11">
    <source>
        <dbReference type="EMBL" id="KAH7541879.1"/>
    </source>
</evidence>
<dbReference type="PROSITE" id="PS50137">
    <property type="entry name" value="DS_RBD"/>
    <property type="match status" value="1"/>
</dbReference>
<comment type="subcellular location">
    <subcellularLocation>
        <location evidence="7">Nucleus</location>
    </subcellularLocation>
</comment>
<comment type="function">
    <text evidence="7">Putative transcription activator involved in regulating light control of development.</text>
</comment>
<name>A0A978VST4_ZIZJJ</name>
<dbReference type="SUPFAM" id="SSF54768">
    <property type="entry name" value="dsRNA-binding domain-like"/>
    <property type="match status" value="1"/>
</dbReference>
<dbReference type="GO" id="GO:0005634">
    <property type="term" value="C:nucleus"/>
    <property type="evidence" value="ECO:0007669"/>
    <property type="project" value="UniProtKB-SubCell"/>
</dbReference>
<dbReference type="EMBL" id="JAEACU010000002">
    <property type="protein sequence ID" value="KAH7541879.1"/>
    <property type="molecule type" value="Genomic_DNA"/>
</dbReference>
<dbReference type="SMART" id="SM00358">
    <property type="entry name" value="DSRM"/>
    <property type="match status" value="1"/>
</dbReference>
<feature type="compositionally biased region" description="Low complexity" evidence="8">
    <location>
        <begin position="36"/>
        <end position="48"/>
    </location>
</feature>
<evidence type="ECO:0000256" key="7">
    <source>
        <dbReference type="RuleBase" id="RU367018"/>
    </source>
</evidence>
<comment type="caution">
    <text evidence="11">The sequence shown here is derived from an EMBL/GenBank/DDBJ whole genome shotgun (WGS) entry which is preliminary data.</text>
</comment>
<dbReference type="InterPro" id="IPR031052">
    <property type="entry name" value="FHY3/FAR1"/>
</dbReference>
<keyword evidence="5" id="KW-0694">RNA-binding</keyword>
<evidence type="ECO:0000259" key="9">
    <source>
        <dbReference type="PROSITE" id="PS50137"/>
    </source>
</evidence>
<reference evidence="11" key="1">
    <citation type="journal article" date="2021" name="Front. Plant Sci.">
        <title>Chromosome-Scale Genome Assembly for Chinese Sour Jujube and Insights Into Its Genome Evolution and Domestication Signature.</title>
        <authorList>
            <person name="Shen L.-Y."/>
            <person name="Luo H."/>
            <person name="Wang X.-L."/>
            <person name="Wang X.-M."/>
            <person name="Qiu X.-J."/>
            <person name="Liu H."/>
            <person name="Zhou S.-S."/>
            <person name="Jia K.-H."/>
            <person name="Nie S."/>
            <person name="Bao Y.-T."/>
            <person name="Zhang R.-G."/>
            <person name="Yun Q.-Z."/>
            <person name="Chai Y.-H."/>
            <person name="Lu J.-Y."/>
            <person name="Li Y."/>
            <person name="Zhao S.-W."/>
            <person name="Mao J.-F."/>
            <person name="Jia S.-G."/>
            <person name="Mao Y.-M."/>
        </authorList>
    </citation>
    <scope>NUCLEOTIDE SEQUENCE</scope>
    <source>
        <strain evidence="11">AT0</strain>
        <tissue evidence="11">Leaf</tissue>
    </source>
</reference>
<protein>
    <recommendedName>
        <fullName evidence="7">Protein FAR1-RELATED SEQUENCE</fullName>
    </recommendedName>
</protein>
<organism evidence="11 12">
    <name type="scientific">Ziziphus jujuba var. spinosa</name>
    <dbReference type="NCBI Taxonomy" id="714518"/>
    <lineage>
        <taxon>Eukaryota</taxon>
        <taxon>Viridiplantae</taxon>
        <taxon>Streptophyta</taxon>
        <taxon>Embryophyta</taxon>
        <taxon>Tracheophyta</taxon>
        <taxon>Spermatophyta</taxon>
        <taxon>Magnoliopsida</taxon>
        <taxon>eudicotyledons</taxon>
        <taxon>Gunneridae</taxon>
        <taxon>Pentapetalae</taxon>
        <taxon>rosids</taxon>
        <taxon>fabids</taxon>
        <taxon>Rosales</taxon>
        <taxon>Rhamnaceae</taxon>
        <taxon>Paliureae</taxon>
        <taxon>Ziziphus</taxon>
    </lineage>
</organism>